<dbReference type="SUPFAM" id="SSF50022">
    <property type="entry name" value="ISP domain"/>
    <property type="match status" value="1"/>
</dbReference>
<dbReference type="Gene3D" id="2.102.10.10">
    <property type="entry name" value="Rieske [2Fe-2S] iron-sulphur domain"/>
    <property type="match status" value="1"/>
</dbReference>
<evidence type="ECO:0000313" key="1">
    <source>
        <dbReference type="EMBL" id="TYP97896.1"/>
    </source>
</evidence>
<keyword evidence="2" id="KW-1185">Reference proteome</keyword>
<reference evidence="1 2" key="1">
    <citation type="submission" date="2019-07" db="EMBL/GenBank/DDBJ databases">
        <title>Genomic Encyclopedia of Type Strains, Phase IV (KMG-IV): sequencing the most valuable type-strain genomes for metagenomic binning, comparative biology and taxonomic classification.</title>
        <authorList>
            <person name="Goeker M."/>
        </authorList>
    </citation>
    <scope>NUCLEOTIDE SEQUENCE [LARGE SCALE GENOMIC DNA]</scope>
    <source>
        <strain evidence="1 2">DSM 18961</strain>
    </source>
</reference>
<name>A0A5S5DS97_9FLAO</name>
<dbReference type="InterPro" id="IPR036922">
    <property type="entry name" value="Rieske_2Fe-2S_sf"/>
</dbReference>
<sequence>MNCGSETVVNNCFLGISINETINLSNPEFIDLQVPGSHATTVLQGRNIIIIRRTSSEYKVFDLQCPEGECSSPMTFDGLKLICSCDQKEYNSLNGSPIDGEGCFALEYNVLHTSSSTLQITR</sequence>
<comment type="caution">
    <text evidence="1">The sequence shown here is derived from an EMBL/GenBank/DDBJ whole genome shotgun (WGS) entry which is preliminary data.</text>
</comment>
<dbReference type="Proteomes" id="UP000323136">
    <property type="component" value="Unassembled WGS sequence"/>
</dbReference>
<organism evidence="1 2">
    <name type="scientific">Tenacibaculum adriaticum</name>
    <dbReference type="NCBI Taxonomy" id="413713"/>
    <lineage>
        <taxon>Bacteria</taxon>
        <taxon>Pseudomonadati</taxon>
        <taxon>Bacteroidota</taxon>
        <taxon>Flavobacteriia</taxon>
        <taxon>Flavobacteriales</taxon>
        <taxon>Flavobacteriaceae</taxon>
        <taxon>Tenacibaculum</taxon>
    </lineage>
</organism>
<dbReference type="EMBL" id="VNIA01000003">
    <property type="protein sequence ID" value="TYP97896.1"/>
    <property type="molecule type" value="Genomic_DNA"/>
</dbReference>
<proteinExistence type="predicted"/>
<accession>A0A5S5DS97</accession>
<evidence type="ECO:0008006" key="3">
    <source>
        <dbReference type="Google" id="ProtNLM"/>
    </source>
</evidence>
<dbReference type="GO" id="GO:0051537">
    <property type="term" value="F:2 iron, 2 sulfur cluster binding"/>
    <property type="evidence" value="ECO:0007669"/>
    <property type="project" value="InterPro"/>
</dbReference>
<evidence type="ECO:0000313" key="2">
    <source>
        <dbReference type="Proteomes" id="UP000323136"/>
    </source>
</evidence>
<protein>
    <recommendedName>
        <fullName evidence="3">Nitrite reductase/ring-hydroxylating ferredoxin subunit</fullName>
    </recommendedName>
</protein>
<gene>
    <name evidence="1" type="ORF">C7447_10362</name>
</gene>
<dbReference type="AlphaFoldDB" id="A0A5S5DS97"/>